<evidence type="ECO:0000256" key="4">
    <source>
        <dbReference type="ARBA" id="ARBA00022475"/>
    </source>
</evidence>
<dbReference type="InterPro" id="IPR001750">
    <property type="entry name" value="ND/Mrp_TM"/>
</dbReference>
<evidence type="ECO:0000259" key="13">
    <source>
        <dbReference type="Pfam" id="PF04039"/>
    </source>
</evidence>
<dbReference type="GO" id="GO:0005886">
    <property type="term" value="C:plasma membrane"/>
    <property type="evidence" value="ECO:0007669"/>
    <property type="project" value="UniProtKB-SubCell"/>
</dbReference>
<dbReference type="GO" id="GO:0015297">
    <property type="term" value="F:antiporter activity"/>
    <property type="evidence" value="ECO:0007669"/>
    <property type="project" value="UniProtKB-KW"/>
</dbReference>
<evidence type="ECO:0000259" key="12">
    <source>
        <dbReference type="Pfam" id="PF00662"/>
    </source>
</evidence>
<accession>A0A918JF96</accession>
<evidence type="ECO:0000256" key="5">
    <source>
        <dbReference type="ARBA" id="ARBA00022692"/>
    </source>
</evidence>
<dbReference type="Pfam" id="PF00361">
    <property type="entry name" value="Proton_antipo_M"/>
    <property type="match status" value="1"/>
</dbReference>
<feature type="domain" description="NADH:quinone oxidoreductase/Mrp antiporter transmembrane" evidence="11">
    <location>
        <begin position="126"/>
        <end position="399"/>
    </location>
</feature>
<feature type="transmembrane region" description="Helical" evidence="10">
    <location>
        <begin position="162"/>
        <end position="185"/>
    </location>
</feature>
<dbReference type="Pfam" id="PF04039">
    <property type="entry name" value="MnhB"/>
    <property type="match status" value="1"/>
</dbReference>
<feature type="transmembrane region" description="Helical" evidence="10">
    <location>
        <begin position="607"/>
        <end position="624"/>
    </location>
</feature>
<dbReference type="AlphaFoldDB" id="A0A918JF96"/>
<dbReference type="Pfam" id="PF00662">
    <property type="entry name" value="Proton_antipo_N"/>
    <property type="match status" value="1"/>
</dbReference>
<evidence type="ECO:0000313" key="17">
    <source>
        <dbReference type="Proteomes" id="UP000608345"/>
    </source>
</evidence>
<evidence type="ECO:0000259" key="15">
    <source>
        <dbReference type="Pfam" id="PF20501"/>
    </source>
</evidence>
<proteinExistence type="predicted"/>
<feature type="transmembrane region" description="Helical" evidence="10">
    <location>
        <begin position="631"/>
        <end position="649"/>
    </location>
</feature>
<keyword evidence="2" id="KW-0813">Transport</keyword>
<evidence type="ECO:0000256" key="10">
    <source>
        <dbReference type="SAM" id="Phobius"/>
    </source>
</evidence>
<evidence type="ECO:0000256" key="7">
    <source>
        <dbReference type="ARBA" id="ARBA00023065"/>
    </source>
</evidence>
<feature type="transmembrane region" description="Helical" evidence="10">
    <location>
        <begin position="110"/>
        <end position="136"/>
    </location>
</feature>
<feature type="transmembrane region" description="Helical" evidence="10">
    <location>
        <begin position="77"/>
        <end position="98"/>
    </location>
</feature>
<feature type="domain" description="MrpA C-terminal/MbhE" evidence="15">
    <location>
        <begin position="694"/>
        <end position="788"/>
    </location>
</feature>
<evidence type="ECO:0000256" key="3">
    <source>
        <dbReference type="ARBA" id="ARBA00022449"/>
    </source>
</evidence>
<comment type="subcellular location">
    <subcellularLocation>
        <location evidence="1">Cell membrane</location>
        <topology evidence="1">Multi-pass membrane protein</topology>
    </subcellularLocation>
    <subcellularLocation>
        <location evidence="9">Membrane</location>
        <topology evidence="9">Multi-pass membrane protein</topology>
    </subcellularLocation>
</comment>
<evidence type="ECO:0000256" key="2">
    <source>
        <dbReference type="ARBA" id="ARBA00022448"/>
    </source>
</evidence>
<keyword evidence="6 10" id="KW-1133">Transmembrane helix</keyword>
<feature type="transmembrane region" description="Helical" evidence="10">
    <location>
        <begin position="816"/>
        <end position="834"/>
    </location>
</feature>
<evidence type="ECO:0000259" key="14">
    <source>
        <dbReference type="Pfam" id="PF13244"/>
    </source>
</evidence>
<comment type="caution">
    <text evidence="16">The sequence shown here is derived from an EMBL/GenBank/DDBJ whole genome shotgun (WGS) entry which is preliminary data.</text>
</comment>
<dbReference type="InterPro" id="IPR025383">
    <property type="entry name" value="MrpA_C/MbhD"/>
</dbReference>
<dbReference type="NCBIfam" id="NF009288">
    <property type="entry name" value="PRK12648.1"/>
    <property type="match status" value="1"/>
</dbReference>
<organism evidence="16 17">
    <name type="scientific">Advenella faeciporci</name>
    <dbReference type="NCBI Taxonomy" id="797535"/>
    <lineage>
        <taxon>Bacteria</taxon>
        <taxon>Pseudomonadati</taxon>
        <taxon>Pseudomonadota</taxon>
        <taxon>Betaproteobacteria</taxon>
        <taxon>Burkholderiales</taxon>
        <taxon>Alcaligenaceae</taxon>
    </lineage>
</organism>
<dbReference type="InterPro" id="IPR001516">
    <property type="entry name" value="Proton_antipo_N"/>
</dbReference>
<feature type="transmembrane region" description="Helical" evidence="10">
    <location>
        <begin position="409"/>
        <end position="431"/>
    </location>
</feature>
<keyword evidence="17" id="KW-1185">Reference proteome</keyword>
<feature type="transmembrane region" description="Helical" evidence="10">
    <location>
        <begin position="876"/>
        <end position="895"/>
    </location>
</feature>
<evidence type="ECO:0000313" key="16">
    <source>
        <dbReference type="EMBL" id="GGW77861.1"/>
    </source>
</evidence>
<evidence type="ECO:0000259" key="11">
    <source>
        <dbReference type="Pfam" id="PF00361"/>
    </source>
</evidence>
<keyword evidence="7" id="KW-0406">Ion transport</keyword>
<evidence type="ECO:0000256" key="9">
    <source>
        <dbReference type="RuleBase" id="RU000320"/>
    </source>
</evidence>
<feature type="transmembrane region" description="Helical" evidence="10">
    <location>
        <begin position="840"/>
        <end position="864"/>
    </location>
</feature>
<protein>
    <submittedName>
        <fullName evidence="16">Monovalent cation/H+ antiporter subunit A</fullName>
    </submittedName>
</protein>
<dbReference type="RefSeq" id="WP_189383829.1">
    <property type="nucleotide sequence ID" value="NZ_BAABFY010000057.1"/>
</dbReference>
<name>A0A918JF96_9BURK</name>
<sequence length="975" mass="106559">MPLVLIVVLPFLGSILAAILPHNARNQESWLAGIIALVCAGLVIYTAPAVFNGEVLVHNISWLPSMGVNMTFRMDGFAWLFALLVTIMGALVVLYARYYMDPADPVPRFFSFFLAFMGSMLGVVLSGNVIQLVIFWELTSLSSFMLIAYWHHRQDARRGARMALTITAAGGFCLLAGMLMIGHIVGSYELSEILASGNLIRNHPWYIPILVLIALGGLTKSAQFPFHFWLPNAMAAPTPVSAYLHSATMVKAGVFILARFWPVLASTDQWFWIIGGAGMCSLLIGAFAATFQQDMKGVLAYSTISHLGLITLLLGLNSELALIAAIFHMINHATFKASLFMATGIVDHETGTRDMGVLSGLRKAMPITATLAIVAAAAMAGVPLLNGFLSKEMFFSETLFVDQTSYSSYLLPGLAVLASSFSVAYSLRFITQVFFGKPATDLPRKPHDPPHWMLFPSAVLVLLCILIGIFPEQIIGSILRVSATAILGDHLPAYSLAIWHGFNLPLIMSILALIGGISLLYVLKPLFRSYPGQTPVLYRFDGRKSFDAVMNGIDNVAYILLEWFSSKRLQPQVLWIVVITLAVGMLPLLGGNWLYLKQPFSFDPAFALLWMVGGACAIGAAYLAKYNRFRALALSGGAGLITCVTFAWLSAPDLALTQLVVETVTVVLILLGLRWLPRRVIEESQVTPLQAFIRRFRDLAIAICSGLGLSALVYIMLTRDKPEGLSAFFLEKALPEGGGNNVVNVILVDFRGFDTYGEISVLGIVAITVYALLRRFRPPQESIHALENRHEIQTIDGNGLTNEHSLPKGILLAPNVLGRLMLPVITLISLYFLLRGHNLPGGGFVGGLIFATGIILQYMLSGIHWVETRSRVRPQYWISIGLLIAGGSSMLAWWVGQPFLSAISWDIYLPVIGKLHLSSVILFDIGVYALVVGATTFMLVALAHQSLRFYRKTPAAEMETNAGASTQLNFSDRVN</sequence>
<feature type="transmembrane region" description="Helical" evidence="10">
    <location>
        <begin position="755"/>
        <end position="773"/>
    </location>
</feature>
<feature type="domain" description="Na+/H+ antiporter MnhB subunit-related protein" evidence="13">
    <location>
        <begin position="815"/>
        <end position="936"/>
    </location>
</feature>
<dbReference type="Pfam" id="PF13244">
    <property type="entry name" value="MbhD"/>
    <property type="match status" value="1"/>
</dbReference>
<evidence type="ECO:0000256" key="6">
    <source>
        <dbReference type="ARBA" id="ARBA00022989"/>
    </source>
</evidence>
<dbReference type="GO" id="GO:0006811">
    <property type="term" value="P:monoatomic ion transport"/>
    <property type="evidence" value="ECO:0007669"/>
    <property type="project" value="UniProtKB-KW"/>
</dbReference>
<keyword evidence="5 9" id="KW-0812">Transmembrane</keyword>
<dbReference type="InterPro" id="IPR046806">
    <property type="entry name" value="MrpA_C/MbhE"/>
</dbReference>
<feature type="transmembrane region" description="Helical" evidence="10">
    <location>
        <begin position="502"/>
        <end position="523"/>
    </location>
</feature>
<dbReference type="InterPro" id="IPR050616">
    <property type="entry name" value="CPA3_Na-H_Antiporter_A"/>
</dbReference>
<feature type="transmembrane region" description="Helical" evidence="10">
    <location>
        <begin position="242"/>
        <end position="264"/>
    </location>
</feature>
<dbReference type="PANTHER" id="PTHR43373:SF1">
    <property type="entry name" value="NA(+)_H(+) ANTIPORTER SUBUNIT A"/>
    <property type="match status" value="1"/>
</dbReference>
<feature type="transmembrane region" description="Helical" evidence="10">
    <location>
        <begin position="452"/>
        <end position="470"/>
    </location>
</feature>
<feature type="transmembrane region" description="Helical" evidence="10">
    <location>
        <begin position="367"/>
        <end position="389"/>
    </location>
</feature>
<feature type="transmembrane region" description="Helical" evidence="10">
    <location>
        <begin position="696"/>
        <end position="717"/>
    </location>
</feature>
<feature type="domain" description="MrpA C-terminal/MbhD" evidence="14">
    <location>
        <begin position="615"/>
        <end position="678"/>
    </location>
</feature>
<dbReference type="EMBL" id="BMYS01000002">
    <property type="protein sequence ID" value="GGW77861.1"/>
    <property type="molecule type" value="Genomic_DNA"/>
</dbReference>
<keyword evidence="8 10" id="KW-0472">Membrane</keyword>
<dbReference type="Pfam" id="PF20501">
    <property type="entry name" value="MbhE"/>
    <property type="match status" value="1"/>
</dbReference>
<feature type="transmembrane region" description="Helical" evidence="10">
    <location>
        <begin position="915"/>
        <end position="942"/>
    </location>
</feature>
<reference evidence="16" key="2">
    <citation type="submission" date="2020-09" db="EMBL/GenBank/DDBJ databases">
        <authorList>
            <person name="Sun Q."/>
            <person name="Kim S."/>
        </authorList>
    </citation>
    <scope>NUCLEOTIDE SEQUENCE</scope>
    <source>
        <strain evidence="16">KCTC 23732</strain>
    </source>
</reference>
<feature type="transmembrane region" description="Helical" evidence="10">
    <location>
        <begin position="270"/>
        <end position="291"/>
    </location>
</feature>
<feature type="transmembrane region" description="Helical" evidence="10">
    <location>
        <begin position="33"/>
        <end position="57"/>
    </location>
</feature>
<dbReference type="PRINTS" id="PR01434">
    <property type="entry name" value="NADHDHGNASE5"/>
</dbReference>
<reference evidence="16" key="1">
    <citation type="journal article" date="2014" name="Int. J. Syst. Evol. Microbiol.">
        <title>Complete genome sequence of Corynebacterium casei LMG S-19264T (=DSM 44701T), isolated from a smear-ripened cheese.</title>
        <authorList>
            <consortium name="US DOE Joint Genome Institute (JGI-PGF)"/>
            <person name="Walter F."/>
            <person name="Albersmeier A."/>
            <person name="Kalinowski J."/>
            <person name="Ruckert C."/>
        </authorList>
    </citation>
    <scope>NUCLEOTIDE SEQUENCE</scope>
    <source>
        <strain evidence="16">KCTC 23732</strain>
    </source>
</reference>
<keyword evidence="4" id="KW-1003">Cell membrane</keyword>
<gene>
    <name evidence="16" type="primary">phaA</name>
    <name evidence="16" type="ORF">GCM10011450_04630</name>
</gene>
<dbReference type="InterPro" id="IPR007182">
    <property type="entry name" value="MnhB"/>
</dbReference>
<dbReference type="Proteomes" id="UP000608345">
    <property type="component" value="Unassembled WGS sequence"/>
</dbReference>
<evidence type="ECO:0000256" key="8">
    <source>
        <dbReference type="ARBA" id="ARBA00023136"/>
    </source>
</evidence>
<keyword evidence="3" id="KW-0050">Antiport</keyword>
<feature type="transmembrane region" description="Helical" evidence="10">
    <location>
        <begin position="298"/>
        <end position="316"/>
    </location>
</feature>
<feature type="domain" description="NADH-Ubiquinone oxidoreductase (complex I) chain 5 N-terminal" evidence="12">
    <location>
        <begin position="63"/>
        <end position="110"/>
    </location>
</feature>
<feature type="transmembrane region" description="Helical" evidence="10">
    <location>
        <begin position="205"/>
        <end position="230"/>
    </location>
</feature>
<evidence type="ECO:0000256" key="1">
    <source>
        <dbReference type="ARBA" id="ARBA00004651"/>
    </source>
</evidence>
<feature type="transmembrane region" description="Helical" evidence="10">
    <location>
        <begin position="655"/>
        <end position="676"/>
    </location>
</feature>
<feature type="transmembrane region" description="Helical" evidence="10">
    <location>
        <begin position="573"/>
        <end position="595"/>
    </location>
</feature>
<dbReference type="PANTHER" id="PTHR43373">
    <property type="entry name" value="NA(+)/H(+) ANTIPORTER SUBUNIT"/>
    <property type="match status" value="1"/>
</dbReference>